<dbReference type="OrthoDB" id="26491at2759"/>
<feature type="compositionally biased region" description="Polar residues" evidence="14">
    <location>
        <begin position="684"/>
        <end position="694"/>
    </location>
</feature>
<evidence type="ECO:0000259" key="15">
    <source>
        <dbReference type="SMART" id="SM00484"/>
    </source>
</evidence>
<sequence>LFKRFYLDHLTRSCDPRRHSSSVSSFGSGRFLLASKLSILIMGIQGLLPFLKSIQRESHLKKWAGHTFAVDGYVWLHRAAYSCAQELCLGNPTNKHVNYFVEKIKLLRKHGVSAYVVFDGDQLPSKAVTENDRSNRRQVALARANKLLSQGDKEKAREEFVKALDVTPQLAHDVILALRSLDVKFVVAPYEADAQLRYLEMMGQVSGIITEDSDLLVYGAKNVLFKLDSYGNCIHVCRDDFGAVKDKRMSLWTDREFRQMAMLSGCDYLPSIPGLGIKRAYELIRRFQTAERAIKATRLEGKLSVPQQYEKRFHEAEMTFLYQLVYDPSSRSLVPLHPLSDPPPPLESLSGCGQRWADEVAVGVAEGNLDPCSKLPFSSMMSETSQRRPDTQQKKRLRHPSQKQASVFFGNQPTLKNFAFTTSGPERLSSNSKSSLDVLEPLDNVIQSSKQSTYFFGSQLNNQTTSYCSSAAENSKRLQVEATDQSTIQVIPLEIHKRQERATQVLTHNGEASAADKENFESFMTEDLPSSQMHSSQISTTLRVGATSIENEAPISSPSTVKRPDSVFDEPLHSSIPLCSSQEDDNVYNLLSDGAISSEPDDLQPSLSCSKVSLITPDTRPALTGMKRRVSEPVSRRAFPPISSDPILSSDEDKHKTYASRPHGTLIVRHSQPVKKICSGFRDTPTSHNRSASTAIPEEEMSPSLARIASGIRSRFTYRPSTRSKANTTTVKDGTNKSELKIIQPKSVQYQRASQLDKDARSLETSSNDNQDDLSKRIDAIETKESPHCESNHTPATAPTTSRLASFLFKGAV</sequence>
<evidence type="ECO:0000256" key="4">
    <source>
        <dbReference type="ARBA" id="ARBA00022722"/>
    </source>
</evidence>
<dbReference type="InterPro" id="IPR006084">
    <property type="entry name" value="XPG/Rad2"/>
</dbReference>
<keyword evidence="8" id="KW-0269">Exonuclease</keyword>
<dbReference type="Gene3D" id="3.40.50.1010">
    <property type="entry name" value="5'-nuclease"/>
    <property type="match status" value="1"/>
</dbReference>
<feature type="domain" description="XPG N-terminal" evidence="16">
    <location>
        <begin position="42"/>
        <end position="140"/>
    </location>
</feature>
<evidence type="ECO:0000256" key="13">
    <source>
        <dbReference type="ARBA" id="ARBA00023242"/>
    </source>
</evidence>
<dbReference type="InterPro" id="IPR044752">
    <property type="entry name" value="PIN-like_EXO1"/>
</dbReference>
<dbReference type="InterPro" id="IPR029060">
    <property type="entry name" value="PIN-like_dom_sf"/>
</dbReference>
<dbReference type="FunFam" id="1.10.150.20:FF:000011">
    <property type="entry name" value="exonuclease 1"/>
    <property type="match status" value="1"/>
</dbReference>
<dbReference type="GO" id="GO:0017108">
    <property type="term" value="F:5'-flap endonuclease activity"/>
    <property type="evidence" value="ECO:0007669"/>
    <property type="project" value="TreeGrafter"/>
</dbReference>
<feature type="domain" description="XPG-I" evidence="15">
    <location>
        <begin position="179"/>
        <end position="251"/>
    </location>
</feature>
<dbReference type="PANTHER" id="PTHR11081:SF65">
    <property type="entry name" value="DNA DAMAGE-INDUCIBLE PROTEIN DIN7-RELATED"/>
    <property type="match status" value="1"/>
</dbReference>
<dbReference type="InterPro" id="IPR036279">
    <property type="entry name" value="5-3_exonuclease_C_sf"/>
</dbReference>
<keyword evidence="5" id="KW-0479">Metal-binding</keyword>
<dbReference type="CDD" id="cd09857">
    <property type="entry name" value="PIN_EXO1"/>
    <property type="match status" value="1"/>
</dbReference>
<comment type="caution">
    <text evidence="17">The sequence shown here is derived from an EMBL/GenBank/DDBJ whole genome shotgun (WGS) entry which is preliminary data.</text>
</comment>
<dbReference type="SMART" id="SM00279">
    <property type="entry name" value="HhH2"/>
    <property type="match status" value="1"/>
</dbReference>
<feature type="region of interest" description="Disordered" evidence="14">
    <location>
        <begin position="628"/>
        <end position="652"/>
    </location>
</feature>
<evidence type="ECO:0000256" key="9">
    <source>
        <dbReference type="ARBA" id="ARBA00022842"/>
    </source>
</evidence>
<organism evidence="17 18">
    <name type="scientific">Austropuccinia psidii MF-1</name>
    <dbReference type="NCBI Taxonomy" id="1389203"/>
    <lineage>
        <taxon>Eukaryota</taxon>
        <taxon>Fungi</taxon>
        <taxon>Dikarya</taxon>
        <taxon>Basidiomycota</taxon>
        <taxon>Pucciniomycotina</taxon>
        <taxon>Pucciniomycetes</taxon>
        <taxon>Pucciniales</taxon>
        <taxon>Sphaerophragmiaceae</taxon>
        <taxon>Austropuccinia</taxon>
    </lineage>
</organism>
<keyword evidence="4" id="KW-0540">Nuclease</keyword>
<comment type="cofactor">
    <cofactor evidence="1">
        <name>Mg(2+)</name>
        <dbReference type="ChEBI" id="CHEBI:18420"/>
    </cofactor>
</comment>
<evidence type="ECO:0000256" key="8">
    <source>
        <dbReference type="ARBA" id="ARBA00022839"/>
    </source>
</evidence>
<evidence type="ECO:0000256" key="14">
    <source>
        <dbReference type="SAM" id="MobiDB-lite"/>
    </source>
</evidence>
<evidence type="ECO:0000256" key="3">
    <source>
        <dbReference type="ARBA" id="ARBA00010563"/>
    </source>
</evidence>
<dbReference type="PRINTS" id="PR00853">
    <property type="entry name" value="XPGRADSUPER"/>
</dbReference>
<dbReference type="InterPro" id="IPR008918">
    <property type="entry name" value="HhH2"/>
</dbReference>
<evidence type="ECO:0000256" key="2">
    <source>
        <dbReference type="ARBA" id="ARBA00004123"/>
    </source>
</evidence>
<dbReference type="GO" id="GO:0035312">
    <property type="term" value="F:5'-3' DNA exonuclease activity"/>
    <property type="evidence" value="ECO:0007669"/>
    <property type="project" value="InterPro"/>
</dbReference>
<evidence type="ECO:0000256" key="1">
    <source>
        <dbReference type="ARBA" id="ARBA00001946"/>
    </source>
</evidence>
<evidence type="ECO:0000313" key="17">
    <source>
        <dbReference type="EMBL" id="MBW0498519.1"/>
    </source>
</evidence>
<dbReference type="PANTHER" id="PTHR11081">
    <property type="entry name" value="FLAP ENDONUCLEASE FAMILY MEMBER"/>
    <property type="match status" value="1"/>
</dbReference>
<dbReference type="FunFam" id="3.40.50.1010:FF:000002">
    <property type="entry name" value="Exonuclease 1, putative"/>
    <property type="match status" value="1"/>
</dbReference>
<dbReference type="Gene3D" id="1.10.150.20">
    <property type="entry name" value="5' to 3' exonuclease, C-terminal subdomain"/>
    <property type="match status" value="1"/>
</dbReference>
<feature type="region of interest" description="Disordered" evidence="14">
    <location>
        <begin position="680"/>
        <end position="777"/>
    </location>
</feature>
<dbReference type="GO" id="GO:0003677">
    <property type="term" value="F:DNA binding"/>
    <property type="evidence" value="ECO:0007669"/>
    <property type="project" value="UniProtKB-KW"/>
</dbReference>
<evidence type="ECO:0000256" key="10">
    <source>
        <dbReference type="ARBA" id="ARBA00022881"/>
    </source>
</evidence>
<evidence type="ECO:0000256" key="6">
    <source>
        <dbReference type="ARBA" id="ARBA00022763"/>
    </source>
</evidence>
<dbReference type="CDD" id="cd09908">
    <property type="entry name" value="H3TH_EXO1"/>
    <property type="match status" value="1"/>
</dbReference>
<dbReference type="GO" id="GO:0006281">
    <property type="term" value="P:DNA repair"/>
    <property type="evidence" value="ECO:0007669"/>
    <property type="project" value="UniProtKB-KW"/>
</dbReference>
<gene>
    <name evidence="17" type="ORF">O181_038234</name>
</gene>
<dbReference type="SMART" id="SM00484">
    <property type="entry name" value="XPGI"/>
    <property type="match status" value="1"/>
</dbReference>
<evidence type="ECO:0000256" key="5">
    <source>
        <dbReference type="ARBA" id="ARBA00022723"/>
    </source>
</evidence>
<feature type="compositionally biased region" description="Polar residues" evidence="14">
    <location>
        <begin position="719"/>
        <end position="733"/>
    </location>
</feature>
<dbReference type="InterPro" id="IPR037315">
    <property type="entry name" value="EXO1_H3TH"/>
</dbReference>
<dbReference type="Proteomes" id="UP000765509">
    <property type="component" value="Unassembled WGS sequence"/>
</dbReference>
<protein>
    <recommendedName>
        <fullName evidence="19">Exonuclease 1</fullName>
    </recommendedName>
</protein>
<keyword evidence="18" id="KW-1185">Reference proteome</keyword>
<keyword evidence="10" id="KW-0267">Excision nuclease</keyword>
<feature type="compositionally biased region" description="Low complexity" evidence="14">
    <location>
        <begin position="640"/>
        <end position="649"/>
    </location>
</feature>
<name>A0A9Q3HDD2_9BASI</name>
<feature type="region of interest" description="Disordered" evidence="14">
    <location>
        <begin position="375"/>
        <end position="402"/>
    </location>
</feature>
<dbReference type="EMBL" id="AVOT02014759">
    <property type="protein sequence ID" value="MBW0498519.1"/>
    <property type="molecule type" value="Genomic_DNA"/>
</dbReference>
<evidence type="ECO:0000313" key="18">
    <source>
        <dbReference type="Proteomes" id="UP000765509"/>
    </source>
</evidence>
<evidence type="ECO:0000259" key="16">
    <source>
        <dbReference type="SMART" id="SM00485"/>
    </source>
</evidence>
<dbReference type="Pfam" id="PF00752">
    <property type="entry name" value="XPG_N"/>
    <property type="match status" value="1"/>
</dbReference>
<comment type="similarity">
    <text evidence="3">Belongs to the XPG/RAD2 endonuclease family. EXO1 subfamily.</text>
</comment>
<dbReference type="SUPFAM" id="SSF47807">
    <property type="entry name" value="5' to 3' exonuclease, C-terminal subdomain"/>
    <property type="match status" value="1"/>
</dbReference>
<dbReference type="Pfam" id="PF00867">
    <property type="entry name" value="XPG_I"/>
    <property type="match status" value="1"/>
</dbReference>
<evidence type="ECO:0000256" key="12">
    <source>
        <dbReference type="ARBA" id="ARBA00023204"/>
    </source>
</evidence>
<evidence type="ECO:0000256" key="11">
    <source>
        <dbReference type="ARBA" id="ARBA00023125"/>
    </source>
</evidence>
<accession>A0A9Q3HDD2</accession>
<dbReference type="GO" id="GO:0046872">
    <property type="term" value="F:metal ion binding"/>
    <property type="evidence" value="ECO:0007669"/>
    <property type="project" value="UniProtKB-KW"/>
</dbReference>
<dbReference type="InterPro" id="IPR006086">
    <property type="entry name" value="XPG-I_dom"/>
</dbReference>
<dbReference type="SUPFAM" id="SSF88723">
    <property type="entry name" value="PIN domain-like"/>
    <property type="match status" value="1"/>
</dbReference>
<keyword evidence="9" id="KW-0460">Magnesium</keyword>
<reference evidence="17" key="1">
    <citation type="submission" date="2021-03" db="EMBL/GenBank/DDBJ databases">
        <title>Draft genome sequence of rust myrtle Austropuccinia psidii MF-1, a brazilian biotype.</title>
        <authorList>
            <person name="Quecine M.C."/>
            <person name="Pachon D.M.R."/>
            <person name="Bonatelli M.L."/>
            <person name="Correr F.H."/>
            <person name="Franceschini L.M."/>
            <person name="Leite T.F."/>
            <person name="Margarido G.R.A."/>
            <person name="Almeida C.A."/>
            <person name="Ferrarezi J.A."/>
            <person name="Labate C.A."/>
        </authorList>
    </citation>
    <scope>NUCLEOTIDE SEQUENCE</scope>
    <source>
        <strain evidence="17">MF-1</strain>
    </source>
</reference>
<feature type="non-terminal residue" evidence="17">
    <location>
        <position position="813"/>
    </location>
</feature>
<dbReference type="InterPro" id="IPR006085">
    <property type="entry name" value="XPG_DNA_repair_N"/>
</dbReference>
<dbReference type="AlphaFoldDB" id="A0A9Q3HDD2"/>
<keyword evidence="13" id="KW-0539">Nucleus</keyword>
<keyword evidence="12" id="KW-0234">DNA repair</keyword>
<dbReference type="GO" id="GO:0005634">
    <property type="term" value="C:nucleus"/>
    <property type="evidence" value="ECO:0007669"/>
    <property type="project" value="UniProtKB-SubCell"/>
</dbReference>
<keyword evidence="7" id="KW-0378">Hydrolase</keyword>
<dbReference type="SMART" id="SM00485">
    <property type="entry name" value="XPGN"/>
    <property type="match status" value="1"/>
</dbReference>
<proteinExistence type="inferred from homology"/>
<comment type="subcellular location">
    <subcellularLocation>
        <location evidence="2">Nucleus</location>
    </subcellularLocation>
</comment>
<keyword evidence="11" id="KW-0238">DNA-binding</keyword>
<evidence type="ECO:0008006" key="19">
    <source>
        <dbReference type="Google" id="ProtNLM"/>
    </source>
</evidence>
<keyword evidence="6" id="KW-0227">DNA damage</keyword>
<evidence type="ECO:0000256" key="7">
    <source>
        <dbReference type="ARBA" id="ARBA00022801"/>
    </source>
</evidence>